<evidence type="ECO:0000313" key="8">
    <source>
        <dbReference type="EMBL" id="KAJ8911648.1"/>
    </source>
</evidence>
<dbReference type="Proteomes" id="UP001159042">
    <property type="component" value="Unassembled WGS sequence"/>
</dbReference>
<dbReference type="AlphaFoldDB" id="A0AAV8VBW8"/>
<dbReference type="CDD" id="cd03426">
    <property type="entry name" value="NUDIX_CoAse_Nudt7"/>
    <property type="match status" value="1"/>
</dbReference>
<keyword evidence="6" id="KW-0464">Manganese</keyword>
<dbReference type="InterPro" id="IPR045121">
    <property type="entry name" value="CoAse"/>
</dbReference>
<dbReference type="PANTHER" id="PTHR12992">
    <property type="entry name" value="NUDIX HYDROLASE"/>
    <property type="match status" value="1"/>
</dbReference>
<feature type="domain" description="Nudix hydrolase" evidence="7">
    <location>
        <begin position="53"/>
        <end position="192"/>
    </location>
</feature>
<organism evidence="8 9">
    <name type="scientific">Exocentrus adspersus</name>
    <dbReference type="NCBI Taxonomy" id="1586481"/>
    <lineage>
        <taxon>Eukaryota</taxon>
        <taxon>Metazoa</taxon>
        <taxon>Ecdysozoa</taxon>
        <taxon>Arthropoda</taxon>
        <taxon>Hexapoda</taxon>
        <taxon>Insecta</taxon>
        <taxon>Pterygota</taxon>
        <taxon>Neoptera</taxon>
        <taxon>Endopterygota</taxon>
        <taxon>Coleoptera</taxon>
        <taxon>Polyphaga</taxon>
        <taxon>Cucujiformia</taxon>
        <taxon>Chrysomeloidea</taxon>
        <taxon>Cerambycidae</taxon>
        <taxon>Lamiinae</taxon>
        <taxon>Acanthocinini</taxon>
        <taxon>Exocentrus</taxon>
    </lineage>
</organism>
<evidence type="ECO:0000256" key="3">
    <source>
        <dbReference type="ARBA" id="ARBA00022723"/>
    </source>
</evidence>
<keyword evidence="4" id="KW-0378">Hydrolase</keyword>
<dbReference type="GO" id="GO:0010945">
    <property type="term" value="F:coenzyme A diphosphatase activity"/>
    <property type="evidence" value="ECO:0007669"/>
    <property type="project" value="InterPro"/>
</dbReference>
<evidence type="ECO:0000256" key="6">
    <source>
        <dbReference type="ARBA" id="ARBA00023211"/>
    </source>
</evidence>
<accession>A0AAV8VBW8</accession>
<protein>
    <recommendedName>
        <fullName evidence="7">Nudix hydrolase domain-containing protein</fullName>
    </recommendedName>
</protein>
<evidence type="ECO:0000256" key="2">
    <source>
        <dbReference type="ARBA" id="ARBA00001946"/>
    </source>
</evidence>
<evidence type="ECO:0000256" key="4">
    <source>
        <dbReference type="ARBA" id="ARBA00022801"/>
    </source>
</evidence>
<evidence type="ECO:0000256" key="5">
    <source>
        <dbReference type="ARBA" id="ARBA00022842"/>
    </source>
</evidence>
<reference evidence="8 9" key="1">
    <citation type="journal article" date="2023" name="Insect Mol. Biol.">
        <title>Genome sequencing provides insights into the evolution of gene families encoding plant cell wall-degrading enzymes in longhorned beetles.</title>
        <authorList>
            <person name="Shin N.R."/>
            <person name="Okamura Y."/>
            <person name="Kirsch R."/>
            <person name="Pauchet Y."/>
        </authorList>
    </citation>
    <scope>NUCLEOTIDE SEQUENCE [LARGE SCALE GENOMIC DNA]</scope>
    <source>
        <strain evidence="8">EAD_L_NR</strain>
    </source>
</reference>
<evidence type="ECO:0000256" key="1">
    <source>
        <dbReference type="ARBA" id="ARBA00001936"/>
    </source>
</evidence>
<sequence length="238" mass="26713">MFFIPRVTIQKSVGRRCSSLYSAENIFSDENIKRTIAKFTTLKPIRLHTQQPPKKAAVLIPLCEVNNKVSLLYTLRAAHLKSHRGQVSFPGGMQDVTDKSLEQTAIRETKEELGIDTSDIEIWGSGHLIVTKGETSVLPVIGRIKRKIIPDKLNINRSEVEEVFTVPVEDLCDPSKIGHTQFKGSYSVPVFLGGKKRIWGLTALMTNMCLSSLLPQKAYSHRITYITPIKSNNNCKTY</sequence>
<comment type="cofactor">
    <cofactor evidence="2">
        <name>Mg(2+)</name>
        <dbReference type="ChEBI" id="CHEBI:18420"/>
    </cofactor>
</comment>
<keyword evidence="3" id="KW-0479">Metal-binding</keyword>
<evidence type="ECO:0000313" key="9">
    <source>
        <dbReference type="Proteomes" id="UP001159042"/>
    </source>
</evidence>
<dbReference type="GO" id="GO:0046872">
    <property type="term" value="F:metal ion binding"/>
    <property type="evidence" value="ECO:0007669"/>
    <property type="project" value="UniProtKB-KW"/>
</dbReference>
<comment type="cofactor">
    <cofactor evidence="1">
        <name>Mn(2+)</name>
        <dbReference type="ChEBI" id="CHEBI:29035"/>
    </cofactor>
</comment>
<keyword evidence="5" id="KW-0460">Magnesium</keyword>
<evidence type="ECO:0000259" key="7">
    <source>
        <dbReference type="PROSITE" id="PS51462"/>
    </source>
</evidence>
<name>A0AAV8VBW8_9CUCU</name>
<dbReference type="InterPro" id="IPR015797">
    <property type="entry name" value="NUDIX_hydrolase-like_dom_sf"/>
</dbReference>
<comment type="caution">
    <text evidence="8">The sequence shown here is derived from an EMBL/GenBank/DDBJ whole genome shotgun (WGS) entry which is preliminary data.</text>
</comment>
<dbReference type="Gene3D" id="3.90.79.10">
    <property type="entry name" value="Nucleoside Triphosphate Pyrophosphohydrolase"/>
    <property type="match status" value="1"/>
</dbReference>
<dbReference type="EMBL" id="JANEYG010000170">
    <property type="protein sequence ID" value="KAJ8911648.1"/>
    <property type="molecule type" value="Genomic_DNA"/>
</dbReference>
<gene>
    <name evidence="8" type="ORF">NQ315_005993</name>
</gene>
<proteinExistence type="predicted"/>
<dbReference type="InterPro" id="IPR000086">
    <property type="entry name" value="NUDIX_hydrolase_dom"/>
</dbReference>
<dbReference type="SUPFAM" id="SSF55811">
    <property type="entry name" value="Nudix"/>
    <property type="match status" value="1"/>
</dbReference>
<keyword evidence="9" id="KW-1185">Reference proteome</keyword>
<dbReference type="PROSITE" id="PS51462">
    <property type="entry name" value="NUDIX"/>
    <property type="match status" value="1"/>
</dbReference>
<dbReference type="PANTHER" id="PTHR12992:SF11">
    <property type="entry name" value="MITOCHONDRIAL COENZYME A DIPHOSPHATASE NUDT8"/>
    <property type="match status" value="1"/>
</dbReference>
<dbReference type="Pfam" id="PF00293">
    <property type="entry name" value="NUDIX"/>
    <property type="match status" value="1"/>
</dbReference>